<proteinExistence type="predicted"/>
<feature type="coiled-coil region" evidence="1">
    <location>
        <begin position="77"/>
        <end position="104"/>
    </location>
</feature>
<dbReference type="RefSeq" id="WP_131030728.1">
    <property type="nucleotide sequence ID" value="NZ_SIXF01000013.1"/>
</dbReference>
<accession>A0A4Q9HBH8</accession>
<sequence length="121" mass="13957">MSVHIGLMIWKEMKQKDISVSDIAAALEISKTKTQEMLNTATIDILTLVRVSEILSYNFFSYYESGKVFSKIELQEKKRLTAEVDRLKALLAEKNKALELQERLNKIQFSTISLLEKGQFR</sequence>
<organism evidence="2 3">
    <name type="scientific">Pedobacter kyonggii</name>
    <dbReference type="NCBI Taxonomy" id="1926871"/>
    <lineage>
        <taxon>Bacteria</taxon>
        <taxon>Pseudomonadati</taxon>
        <taxon>Bacteroidota</taxon>
        <taxon>Sphingobacteriia</taxon>
        <taxon>Sphingobacteriales</taxon>
        <taxon>Sphingobacteriaceae</taxon>
        <taxon>Pedobacter</taxon>
    </lineage>
</organism>
<evidence type="ECO:0000313" key="2">
    <source>
        <dbReference type="EMBL" id="TBO41447.1"/>
    </source>
</evidence>
<dbReference type="AlphaFoldDB" id="A0A4Q9HBH8"/>
<evidence type="ECO:0000313" key="3">
    <source>
        <dbReference type="Proteomes" id="UP000291819"/>
    </source>
</evidence>
<gene>
    <name evidence="2" type="ORF">EYS08_14535</name>
</gene>
<dbReference type="OrthoDB" id="799937at2"/>
<evidence type="ECO:0000256" key="1">
    <source>
        <dbReference type="SAM" id="Coils"/>
    </source>
</evidence>
<comment type="caution">
    <text evidence="2">The sequence shown here is derived from an EMBL/GenBank/DDBJ whole genome shotgun (WGS) entry which is preliminary data.</text>
</comment>
<keyword evidence="1" id="KW-0175">Coiled coil</keyword>
<name>A0A4Q9HBH8_9SPHI</name>
<reference evidence="2 3" key="1">
    <citation type="submission" date="2019-02" db="EMBL/GenBank/DDBJ databases">
        <title>Pedobacter kyonggii whole genome sequence analysis.</title>
        <authorList>
            <person name="Dahal R.H."/>
        </authorList>
    </citation>
    <scope>NUCLEOTIDE SEQUENCE [LARGE SCALE GENOMIC DNA]</scope>
    <source>
        <strain evidence="2 3">K-4-11-1</strain>
    </source>
</reference>
<keyword evidence="3" id="KW-1185">Reference proteome</keyword>
<protein>
    <recommendedName>
        <fullName evidence="4">HTH cro/C1-type domain-containing protein</fullName>
    </recommendedName>
</protein>
<evidence type="ECO:0008006" key="4">
    <source>
        <dbReference type="Google" id="ProtNLM"/>
    </source>
</evidence>
<dbReference type="Proteomes" id="UP000291819">
    <property type="component" value="Unassembled WGS sequence"/>
</dbReference>
<dbReference type="EMBL" id="SIXF01000013">
    <property type="protein sequence ID" value="TBO41447.1"/>
    <property type="molecule type" value="Genomic_DNA"/>
</dbReference>